<evidence type="ECO:0000313" key="3">
    <source>
        <dbReference type="Proteomes" id="UP001210528"/>
    </source>
</evidence>
<dbReference type="RefSeq" id="WP_271944014.1">
    <property type="nucleotide sequence ID" value="NZ_JAQLTZ010000016.1"/>
</dbReference>
<evidence type="ECO:0000313" key="2">
    <source>
        <dbReference type="EMBL" id="MDB2293611.1"/>
    </source>
</evidence>
<organism evidence="2 3">
    <name type="scientific">Halorubrum ezzemoulense</name>
    <name type="common">Halorubrum chaoviator</name>
    <dbReference type="NCBI Taxonomy" id="337243"/>
    <lineage>
        <taxon>Archaea</taxon>
        <taxon>Methanobacteriati</taxon>
        <taxon>Methanobacteriota</taxon>
        <taxon>Stenosarchaea group</taxon>
        <taxon>Halobacteria</taxon>
        <taxon>Halobacteriales</taxon>
        <taxon>Haloferacaceae</taxon>
        <taxon>Halorubrum</taxon>
    </lineage>
</organism>
<name>A0ABT4Z619_HALEZ</name>
<keyword evidence="3" id="KW-1185">Reference proteome</keyword>
<feature type="compositionally biased region" description="Basic and acidic residues" evidence="1">
    <location>
        <begin position="136"/>
        <end position="162"/>
    </location>
</feature>
<comment type="caution">
    <text evidence="2">The sequence shown here is derived from an EMBL/GenBank/DDBJ whole genome shotgun (WGS) entry which is preliminary data.</text>
</comment>
<dbReference type="SUPFAM" id="SSF46785">
    <property type="entry name" value="Winged helix' DNA-binding domain"/>
    <property type="match status" value="1"/>
</dbReference>
<feature type="compositionally biased region" description="Polar residues" evidence="1">
    <location>
        <begin position="163"/>
        <end position="177"/>
    </location>
</feature>
<evidence type="ECO:0000256" key="1">
    <source>
        <dbReference type="SAM" id="MobiDB-lite"/>
    </source>
</evidence>
<gene>
    <name evidence="2" type="ORF">PM085_15235</name>
</gene>
<sequence>MEPETEYSDSEIREMGEKEFRKNFPSGWMELSRYETLVLIVDKLLESSPDREFTQRELANQAGCSETSVENRIGSLTRLGVVNELEDREPIRYELNEHSPITQKLYELNLTVEKVKSGELPQSISWNHAGSFNIPADERSASEGQRGEGNLEFKLGSADDSHASVTDQPASDYTQRFSPGAGMGAD</sequence>
<feature type="region of interest" description="Disordered" evidence="1">
    <location>
        <begin position="135"/>
        <end position="186"/>
    </location>
</feature>
<protein>
    <submittedName>
        <fullName evidence="2">Uncharacterized protein</fullName>
    </submittedName>
</protein>
<dbReference type="InterPro" id="IPR036390">
    <property type="entry name" value="WH_DNA-bd_sf"/>
</dbReference>
<proteinExistence type="predicted"/>
<reference evidence="2 3" key="1">
    <citation type="submission" date="2023-01" db="EMBL/GenBank/DDBJ databases">
        <title>Halorubrum ezzemoulense from Santa Pola, Spain.</title>
        <authorList>
            <person name="Feng Y."/>
            <person name="Louyakis A.S."/>
            <person name="Gogarten J.P."/>
        </authorList>
    </citation>
    <scope>NUCLEOTIDE SEQUENCE [LARGE SCALE GENOMIC DNA]</scope>
    <source>
        <strain evidence="2 3">AMM015</strain>
    </source>
</reference>
<dbReference type="EMBL" id="JAQLUK010000023">
    <property type="protein sequence ID" value="MDB2293611.1"/>
    <property type="molecule type" value="Genomic_DNA"/>
</dbReference>
<accession>A0ABT4Z619</accession>
<dbReference type="Proteomes" id="UP001210528">
    <property type="component" value="Unassembled WGS sequence"/>
</dbReference>